<organism evidence="4 5">
    <name type="scientific">Pyrenophora seminiperda CCB06</name>
    <dbReference type="NCBI Taxonomy" id="1302712"/>
    <lineage>
        <taxon>Eukaryota</taxon>
        <taxon>Fungi</taxon>
        <taxon>Dikarya</taxon>
        <taxon>Ascomycota</taxon>
        <taxon>Pezizomycotina</taxon>
        <taxon>Dothideomycetes</taxon>
        <taxon>Pleosporomycetidae</taxon>
        <taxon>Pleosporales</taxon>
        <taxon>Pleosporineae</taxon>
        <taxon>Pleosporaceae</taxon>
        <taxon>Pyrenophora</taxon>
    </lineage>
</organism>
<feature type="domain" description="DUF8004" evidence="3">
    <location>
        <begin position="463"/>
        <end position="554"/>
    </location>
</feature>
<feature type="region of interest" description="Disordered" evidence="2">
    <location>
        <begin position="273"/>
        <end position="307"/>
    </location>
</feature>
<feature type="compositionally biased region" description="Low complexity" evidence="2">
    <location>
        <begin position="1129"/>
        <end position="1141"/>
    </location>
</feature>
<feature type="compositionally biased region" description="Polar residues" evidence="2">
    <location>
        <begin position="1167"/>
        <end position="1177"/>
    </location>
</feature>
<dbReference type="Pfam" id="PF26013">
    <property type="entry name" value="DUF8004"/>
    <property type="match status" value="1"/>
</dbReference>
<evidence type="ECO:0000313" key="4">
    <source>
        <dbReference type="EMBL" id="RMZ72097.1"/>
    </source>
</evidence>
<evidence type="ECO:0000313" key="5">
    <source>
        <dbReference type="Proteomes" id="UP000265663"/>
    </source>
</evidence>
<feature type="compositionally biased region" description="Basic and acidic residues" evidence="2">
    <location>
        <begin position="1206"/>
        <end position="1216"/>
    </location>
</feature>
<feature type="compositionally biased region" description="Low complexity" evidence="2">
    <location>
        <begin position="211"/>
        <end position="223"/>
    </location>
</feature>
<name>A0A3M7MC91_9PLEO</name>
<keyword evidence="5" id="KW-1185">Reference proteome</keyword>
<feature type="compositionally biased region" description="Low complexity" evidence="2">
    <location>
        <begin position="277"/>
        <end position="295"/>
    </location>
</feature>
<dbReference type="PANTHER" id="PTHR39601">
    <property type="entry name" value="CHORIOGENIN HMINOR"/>
    <property type="match status" value="1"/>
</dbReference>
<feature type="region of interest" description="Disordered" evidence="2">
    <location>
        <begin position="1167"/>
        <end position="1186"/>
    </location>
</feature>
<evidence type="ECO:0000259" key="3">
    <source>
        <dbReference type="Pfam" id="PF26013"/>
    </source>
</evidence>
<gene>
    <name evidence="4" type="ORF">GMOD_00007091</name>
</gene>
<feature type="compositionally biased region" description="Basic and acidic residues" evidence="2">
    <location>
        <begin position="158"/>
        <end position="205"/>
    </location>
</feature>
<dbReference type="Proteomes" id="UP000265663">
    <property type="component" value="Unassembled WGS sequence"/>
</dbReference>
<sequence>MFCVAVLWLNPSSDDATYGPYHSPSYPHSATATDSIMSTIQTAPVSIPRVAITYCTQCRWMLRAAYFGQELLSTFGTQIGEIALIPATGGLFTVDLTYVPVSAEDGEKFEVKKVLLWDRKTEGGFPGTHSCFRLDVNGKGLYDAETKVLKQRVRDCIDPNRDLGHSDKHGKKKKEEEKEEEKTEGNDEEQEQKKLSEGVEVKRNPDGTLLRSPCRTSSRSRSFSIGRARSVNHNLSVIPSVGLLPPRKPSVTSSTTRHSLVVGHRIPSGFPGYDTVTSAIPPTTRRRSSSCSATIPTSMQPTKIQRWSGLTRTAKDWDHGLRRDPELWYEDGDCYVHLHARGASRRGPSFRIPFAVLRQKKCSAMLSQCDAHITSASGFAFEPLRRMPSSLTNANRQASSVELFIPTPDDIARQDAFRWHITTRNFFAFLLGKPLVGEHMGQAFVDLQERLYLFRPNHANNREDFLDFIENLGYRNLVECTDYALASLYYAEHYKLRDVWVDAFAHCVGMSDSLVLSPEFPAISRLTKALIKRAHIDVDSHLGRVSIALSNFLEEDLSPSYLGLTDATRSHLDRFRRFLHSFYVNKFGYWPPPQGISFPKALYKSMYYDFKSLYDYLVDTESTIDISSQKPASGGICVLQNVITFDHRHHFNSQPHPLPLLPTYLPPPKRTDSYKALRQLTLASQHNKTHTHHAMIDALMAATNTSSRNMEEPKIIHAYMQFEEAHAANSSQRGEKISAMDARKVRWLLIYGTLQYLVSALQSPKEVRDAETPEYPLCYVAEPIMSIANCGDATPLATPLATSPIQAPERFDDTASEPHSSPYSIEPDCQREDYFTPTNRSRRGSLEVAPLKIPQSQRESSCVRFSAIRSLSTRSSRRNSMTSAQNSPSTLYGYGEDLHLSVPYSPPFAKPRPSSSVYSQQSPTSIIFDEQRLETSWFRSRTPSGPISRQASIASIDAGPLSQSVFVGTGESPCRSDSTSSTGSSVWSEGASAVSSKSSTHSEHLTLKASDAEESGLLGGFVSVGPIDTISSSPTAPSTTESHIHPLLRKQSQKHEFQFGFDIEPPSPHRADETTDVTSAIGMAVSTPPAPPMSSVQLAMERQCNFAPFGTPSLISQEELFLSSQCLSAPSSFSESTPSSSSRRDRARSSTFSSPPSGYWEQYRATLTQQKARSNAGSPAPSMSRLPTVFKVPSFRLFTPGEEEDRDRSVKSERRKSTFWRR</sequence>
<protein>
    <submittedName>
        <fullName evidence="4">Choriogenin Hminor</fullName>
    </submittedName>
</protein>
<reference evidence="4 5" key="1">
    <citation type="journal article" date="2014" name="PLoS ONE">
        <title>De novo Genome Assembly of the Fungal Plant Pathogen Pyrenophora semeniperda.</title>
        <authorList>
            <person name="Soliai M.M."/>
            <person name="Meyer S.E."/>
            <person name="Udall J.A."/>
            <person name="Elzinga D.E."/>
            <person name="Hermansen R.A."/>
            <person name="Bodily P.M."/>
            <person name="Hart A.A."/>
            <person name="Coleman C.E."/>
        </authorList>
    </citation>
    <scope>NUCLEOTIDE SEQUENCE [LARGE SCALE GENOMIC DNA]</scope>
    <source>
        <strain evidence="4 5">CCB06</strain>
        <tissue evidence="4">Mycelium</tissue>
    </source>
</reference>
<proteinExistence type="predicted"/>
<dbReference type="InterPro" id="IPR036249">
    <property type="entry name" value="Thioredoxin-like_sf"/>
</dbReference>
<accession>A0A3M7MC91</accession>
<feature type="region of interest" description="Disordered" evidence="2">
    <location>
        <begin position="1129"/>
        <end position="1160"/>
    </location>
</feature>
<evidence type="ECO:0000256" key="1">
    <source>
        <dbReference type="ARBA" id="ARBA00023284"/>
    </source>
</evidence>
<feature type="region of interest" description="Disordered" evidence="2">
    <location>
        <begin position="813"/>
        <end position="842"/>
    </location>
</feature>
<evidence type="ECO:0000256" key="2">
    <source>
        <dbReference type="SAM" id="MobiDB-lite"/>
    </source>
</evidence>
<dbReference type="PANTHER" id="PTHR39601:SF1">
    <property type="entry name" value="CHORIOGENIN HMINOR"/>
    <property type="match status" value="1"/>
</dbReference>
<dbReference type="OrthoDB" id="4114825at2759"/>
<dbReference type="Pfam" id="PF10262">
    <property type="entry name" value="Rdx"/>
    <property type="match status" value="1"/>
</dbReference>
<dbReference type="SUPFAM" id="SSF52833">
    <property type="entry name" value="Thioredoxin-like"/>
    <property type="match status" value="1"/>
</dbReference>
<feature type="region of interest" description="Disordered" evidence="2">
    <location>
        <begin position="158"/>
        <end position="223"/>
    </location>
</feature>
<dbReference type="EMBL" id="KE747829">
    <property type="protein sequence ID" value="RMZ72097.1"/>
    <property type="molecule type" value="Genomic_DNA"/>
</dbReference>
<feature type="region of interest" description="Disordered" evidence="2">
    <location>
        <begin position="1201"/>
        <end position="1222"/>
    </location>
</feature>
<feature type="compositionally biased region" description="Polar residues" evidence="2">
    <location>
        <begin position="296"/>
        <end position="307"/>
    </location>
</feature>
<dbReference type="Gene3D" id="3.40.30.10">
    <property type="entry name" value="Glutaredoxin"/>
    <property type="match status" value="1"/>
</dbReference>
<keyword evidence="1" id="KW-0676">Redox-active center</keyword>
<dbReference type="InterPro" id="IPR058317">
    <property type="entry name" value="DUF8004"/>
</dbReference>
<dbReference type="AlphaFoldDB" id="A0A3M7MC91"/>
<dbReference type="InterPro" id="IPR011893">
    <property type="entry name" value="Selenoprotein_Rdx-typ"/>
</dbReference>